<name>A0ABS9K885_9BACT</name>
<gene>
    <name evidence="2" type="ORF">L6773_00700</name>
</gene>
<protein>
    <submittedName>
        <fullName evidence="2">FAD-dependent oxidoreductase</fullName>
    </submittedName>
</protein>
<feature type="domain" description="Amine oxidase" evidence="1">
    <location>
        <begin position="14"/>
        <end position="404"/>
    </location>
</feature>
<accession>A0ABS9K885</accession>
<evidence type="ECO:0000313" key="2">
    <source>
        <dbReference type="EMBL" id="MCG2587064.1"/>
    </source>
</evidence>
<organism evidence="2 3">
    <name type="scientific">Rhodohalobacter sulfatireducens</name>
    <dbReference type="NCBI Taxonomy" id="2911366"/>
    <lineage>
        <taxon>Bacteria</taxon>
        <taxon>Pseudomonadati</taxon>
        <taxon>Balneolota</taxon>
        <taxon>Balneolia</taxon>
        <taxon>Balneolales</taxon>
        <taxon>Balneolaceae</taxon>
        <taxon>Rhodohalobacter</taxon>
    </lineage>
</organism>
<comment type="caution">
    <text evidence="2">The sequence shown here is derived from an EMBL/GenBank/DDBJ whole genome shotgun (WGS) entry which is preliminary data.</text>
</comment>
<dbReference type="EMBL" id="JAKLWS010000001">
    <property type="protein sequence ID" value="MCG2587064.1"/>
    <property type="molecule type" value="Genomic_DNA"/>
</dbReference>
<dbReference type="Pfam" id="PF01593">
    <property type="entry name" value="Amino_oxidase"/>
    <property type="match status" value="1"/>
</dbReference>
<dbReference type="InterPro" id="IPR036188">
    <property type="entry name" value="FAD/NAD-bd_sf"/>
</dbReference>
<dbReference type="Proteomes" id="UP001165366">
    <property type="component" value="Unassembled WGS sequence"/>
</dbReference>
<reference evidence="2" key="2">
    <citation type="submission" date="2024-05" db="EMBL/GenBank/DDBJ databases">
        <title>Rhodohalobacter halophilus gen. nov., sp. nov., a moderately halophilic member of the family Balneolaceae.</title>
        <authorList>
            <person name="Xia J."/>
        </authorList>
    </citation>
    <scope>NUCLEOTIDE SEQUENCE</scope>
    <source>
        <strain evidence="2">WB101</strain>
    </source>
</reference>
<dbReference type="InterPro" id="IPR002937">
    <property type="entry name" value="Amino_oxidase"/>
</dbReference>
<evidence type="ECO:0000259" key="1">
    <source>
        <dbReference type="Pfam" id="PF01593"/>
    </source>
</evidence>
<keyword evidence="3" id="KW-1185">Reference proteome</keyword>
<dbReference type="Gene3D" id="3.50.50.60">
    <property type="entry name" value="FAD/NAD(P)-binding domain"/>
    <property type="match status" value="1"/>
</dbReference>
<dbReference type="RefSeq" id="WP_237851911.1">
    <property type="nucleotide sequence ID" value="NZ_JAKLWS010000001.1"/>
</dbReference>
<sequence length="476" mass="53566">MSKPNILILGAGPAGVGAAYQLTKLNKANVTVLEMKDTPGGNSGSFYEEGLYLDYGSHRLHPACDEAILNDIKALLGDDLVLRPRHGRIRLEKRWIHFPLKASELATKLPISFSMGVGLDMVRSILPKAKSKDLNQENFATLLESKLGKTICREFYFPYAKKIWGLSPEKISVVQAEKRVSANSFAKLLKKVFSKPQNTGINGLPSFYYPKKGFGQITQALASEAEKYGANFIFNARVKKVETKNGTAHSVQANSNGKKHEFEADYIWSTLPVTGMVKGIDPPADENLQKAANDIKFRSMVLIYLFIQQDRFTEFDAHYFPGEEIPITRLSETKNYSDTDYPENLTAICAELPCQFEDDVWNMGEEDLGKLVADSLKKAGIPVQSTVKNVVVKRLKHAYPIYNTGYEKKYQLLDDYLSGINNLLVFGRQGLFAHDNTHHALYMAYSAVDCIDDEGEFDDEKWEEYREEFKTHVVVD</sequence>
<dbReference type="SUPFAM" id="SSF51905">
    <property type="entry name" value="FAD/NAD(P)-binding domain"/>
    <property type="match status" value="1"/>
</dbReference>
<dbReference type="PANTHER" id="PTHR21197:SF0">
    <property type="entry name" value="UDP-GALACTOPYRANOSE MUTASE"/>
    <property type="match status" value="1"/>
</dbReference>
<proteinExistence type="predicted"/>
<dbReference type="PANTHER" id="PTHR21197">
    <property type="entry name" value="UDP-GALACTOPYRANOSE MUTASE"/>
    <property type="match status" value="1"/>
</dbReference>
<evidence type="ECO:0000313" key="3">
    <source>
        <dbReference type="Proteomes" id="UP001165366"/>
    </source>
</evidence>
<reference evidence="2" key="1">
    <citation type="submission" date="2022-01" db="EMBL/GenBank/DDBJ databases">
        <authorList>
            <person name="Wang Y."/>
        </authorList>
    </citation>
    <scope>NUCLEOTIDE SEQUENCE</scope>
    <source>
        <strain evidence="2">WB101</strain>
    </source>
</reference>
<dbReference type="PRINTS" id="PR00419">
    <property type="entry name" value="ADXRDTASE"/>
</dbReference>